<keyword evidence="1" id="KW-1133">Transmembrane helix</keyword>
<comment type="caution">
    <text evidence="2">The sequence shown here is derived from an EMBL/GenBank/DDBJ whole genome shotgun (WGS) entry which is preliminary data.</text>
</comment>
<sequence length="66" mass="6570">ASVVFVASLELLVYDFSSSFHDPSIVLGVLGVFAFSPTGVLAICIGVRGVLGVAAVATSSAGVRAT</sequence>
<gene>
    <name evidence="2" type="ORF">PFISCL1PPCAC_4641</name>
</gene>
<name>A0AAV5V646_9BILA</name>
<keyword evidence="3" id="KW-1185">Reference proteome</keyword>
<accession>A0AAV5V646</accession>
<dbReference type="EMBL" id="BTSY01000002">
    <property type="protein sequence ID" value="GMT13344.1"/>
    <property type="molecule type" value="Genomic_DNA"/>
</dbReference>
<evidence type="ECO:0000256" key="1">
    <source>
        <dbReference type="SAM" id="Phobius"/>
    </source>
</evidence>
<keyword evidence="1" id="KW-0812">Transmembrane</keyword>
<feature type="non-terminal residue" evidence="2">
    <location>
        <position position="1"/>
    </location>
</feature>
<proteinExistence type="predicted"/>
<feature type="non-terminal residue" evidence="2">
    <location>
        <position position="66"/>
    </location>
</feature>
<protein>
    <recommendedName>
        <fullName evidence="4">NADH dehydrogenase subunit 6</fullName>
    </recommendedName>
</protein>
<dbReference type="Proteomes" id="UP001432322">
    <property type="component" value="Unassembled WGS sequence"/>
</dbReference>
<organism evidence="2 3">
    <name type="scientific">Pristionchus fissidentatus</name>
    <dbReference type="NCBI Taxonomy" id="1538716"/>
    <lineage>
        <taxon>Eukaryota</taxon>
        <taxon>Metazoa</taxon>
        <taxon>Ecdysozoa</taxon>
        <taxon>Nematoda</taxon>
        <taxon>Chromadorea</taxon>
        <taxon>Rhabditida</taxon>
        <taxon>Rhabditina</taxon>
        <taxon>Diplogasteromorpha</taxon>
        <taxon>Diplogasteroidea</taxon>
        <taxon>Neodiplogasteridae</taxon>
        <taxon>Pristionchus</taxon>
    </lineage>
</organism>
<evidence type="ECO:0000313" key="2">
    <source>
        <dbReference type="EMBL" id="GMT13344.1"/>
    </source>
</evidence>
<keyword evidence="1" id="KW-0472">Membrane</keyword>
<reference evidence="2" key="1">
    <citation type="submission" date="2023-10" db="EMBL/GenBank/DDBJ databases">
        <title>Genome assembly of Pristionchus species.</title>
        <authorList>
            <person name="Yoshida K."/>
            <person name="Sommer R.J."/>
        </authorList>
    </citation>
    <scope>NUCLEOTIDE SEQUENCE</scope>
    <source>
        <strain evidence="2">RS5133</strain>
    </source>
</reference>
<evidence type="ECO:0008006" key="4">
    <source>
        <dbReference type="Google" id="ProtNLM"/>
    </source>
</evidence>
<dbReference type="AlphaFoldDB" id="A0AAV5V646"/>
<feature type="transmembrane region" description="Helical" evidence="1">
    <location>
        <begin position="25"/>
        <end position="47"/>
    </location>
</feature>
<evidence type="ECO:0000313" key="3">
    <source>
        <dbReference type="Proteomes" id="UP001432322"/>
    </source>
</evidence>